<comment type="domain">
    <text evidence="6">A pair of annexin repeats may form one binding site for calcium and phospholipid.</text>
</comment>
<dbReference type="SMART" id="SM00335">
    <property type="entry name" value="ANX"/>
    <property type="match status" value="4"/>
</dbReference>
<dbReference type="PRINTS" id="PR00196">
    <property type="entry name" value="ANNEXIN"/>
</dbReference>
<dbReference type="PANTHER" id="PTHR10502:SF102">
    <property type="entry name" value="ANNEXIN B11"/>
    <property type="match status" value="1"/>
</dbReference>
<dbReference type="GO" id="GO:0005737">
    <property type="term" value="C:cytoplasm"/>
    <property type="evidence" value="ECO:0007669"/>
    <property type="project" value="TreeGrafter"/>
</dbReference>
<dbReference type="GO" id="GO:0005544">
    <property type="term" value="F:calcium-dependent phospholipid binding"/>
    <property type="evidence" value="ECO:0007669"/>
    <property type="project" value="UniProtKB-KW"/>
</dbReference>
<dbReference type="InterPro" id="IPR037104">
    <property type="entry name" value="Annexin_sf"/>
</dbReference>
<evidence type="ECO:0000256" key="2">
    <source>
        <dbReference type="ARBA" id="ARBA00022737"/>
    </source>
</evidence>
<accession>A0AAQ3M962</accession>
<evidence type="ECO:0000313" key="8">
    <source>
        <dbReference type="EMBL" id="WPH03245.1"/>
    </source>
</evidence>
<organism evidence="8 9">
    <name type="scientific">Acrodontium crateriforme</name>
    <dbReference type="NCBI Taxonomy" id="150365"/>
    <lineage>
        <taxon>Eukaryota</taxon>
        <taxon>Fungi</taxon>
        <taxon>Dikarya</taxon>
        <taxon>Ascomycota</taxon>
        <taxon>Pezizomycotina</taxon>
        <taxon>Dothideomycetes</taxon>
        <taxon>Dothideomycetidae</taxon>
        <taxon>Mycosphaerellales</taxon>
        <taxon>Teratosphaeriaceae</taxon>
        <taxon>Acrodontium</taxon>
    </lineage>
</organism>
<dbReference type="EMBL" id="CP138589">
    <property type="protein sequence ID" value="WPH03245.1"/>
    <property type="molecule type" value="Genomic_DNA"/>
</dbReference>
<evidence type="ECO:0000256" key="6">
    <source>
        <dbReference type="RuleBase" id="RU003540"/>
    </source>
</evidence>
<dbReference type="PRINTS" id="PR01813">
    <property type="entry name" value="ANNEXINFUNGI"/>
</dbReference>
<feature type="compositionally biased region" description="Pro residues" evidence="7">
    <location>
        <begin position="20"/>
        <end position="33"/>
    </location>
</feature>
<dbReference type="AlphaFoldDB" id="A0AAQ3M962"/>
<dbReference type="InterPro" id="IPR001464">
    <property type="entry name" value="Annexin"/>
</dbReference>
<keyword evidence="5 6" id="KW-0111">Calcium/phospholipid-binding</keyword>
<keyword evidence="9" id="KW-1185">Reference proteome</keyword>
<evidence type="ECO:0000256" key="3">
    <source>
        <dbReference type="ARBA" id="ARBA00022837"/>
    </source>
</evidence>
<feature type="compositionally biased region" description="Low complexity" evidence="7">
    <location>
        <begin position="62"/>
        <end position="75"/>
    </location>
</feature>
<dbReference type="Proteomes" id="UP001303373">
    <property type="component" value="Chromosome 10"/>
</dbReference>
<dbReference type="GO" id="GO:0005509">
    <property type="term" value="F:calcium ion binding"/>
    <property type="evidence" value="ECO:0007669"/>
    <property type="project" value="InterPro"/>
</dbReference>
<dbReference type="GO" id="GO:0005886">
    <property type="term" value="C:plasma membrane"/>
    <property type="evidence" value="ECO:0007669"/>
    <property type="project" value="TreeGrafter"/>
</dbReference>
<evidence type="ECO:0000313" key="9">
    <source>
        <dbReference type="Proteomes" id="UP001303373"/>
    </source>
</evidence>
<evidence type="ECO:0000256" key="1">
    <source>
        <dbReference type="ARBA" id="ARBA00007831"/>
    </source>
</evidence>
<dbReference type="Gene3D" id="1.10.220.10">
    <property type="entry name" value="Annexin"/>
    <property type="match status" value="4"/>
</dbReference>
<feature type="compositionally biased region" description="Low complexity" evidence="7">
    <location>
        <begin position="34"/>
        <end position="48"/>
    </location>
</feature>
<keyword evidence="2 6" id="KW-0677">Repeat</keyword>
<reference evidence="8 9" key="1">
    <citation type="submission" date="2023-11" db="EMBL/GenBank/DDBJ databases">
        <title>An acidophilic fungus is an integral part of prey digestion in a carnivorous sundew plant.</title>
        <authorList>
            <person name="Tsai I.J."/>
        </authorList>
    </citation>
    <scope>NUCLEOTIDE SEQUENCE [LARGE SCALE GENOMIC DNA]</scope>
    <source>
        <strain evidence="8">169a</strain>
    </source>
</reference>
<dbReference type="InterPro" id="IPR018252">
    <property type="entry name" value="Annexin_repeat_CS"/>
</dbReference>
<evidence type="ECO:0000256" key="7">
    <source>
        <dbReference type="SAM" id="MobiDB-lite"/>
    </source>
</evidence>
<dbReference type="PANTHER" id="PTHR10502">
    <property type="entry name" value="ANNEXIN"/>
    <property type="match status" value="1"/>
</dbReference>
<evidence type="ECO:0000256" key="4">
    <source>
        <dbReference type="ARBA" id="ARBA00023216"/>
    </source>
</evidence>
<name>A0AAQ3M962_9PEZI</name>
<dbReference type="InterPro" id="IPR018502">
    <property type="entry name" value="Annexin_repeat"/>
</dbReference>
<dbReference type="PROSITE" id="PS00223">
    <property type="entry name" value="ANNEXIN_1"/>
    <property type="match status" value="1"/>
</dbReference>
<dbReference type="InterPro" id="IPR009117">
    <property type="entry name" value="ANX14"/>
</dbReference>
<gene>
    <name evidence="8" type="ORF">R9X50_00612200</name>
</gene>
<feature type="region of interest" description="Disordered" evidence="7">
    <location>
        <begin position="1"/>
        <end position="101"/>
    </location>
</feature>
<evidence type="ECO:0000256" key="5">
    <source>
        <dbReference type="ARBA" id="ARBA00023302"/>
    </source>
</evidence>
<dbReference type="PROSITE" id="PS51897">
    <property type="entry name" value="ANNEXIN_2"/>
    <property type="match status" value="4"/>
</dbReference>
<proteinExistence type="inferred from homology"/>
<dbReference type="FunFam" id="1.10.220.10:FF:000002">
    <property type="entry name" value="Annexin"/>
    <property type="match status" value="1"/>
</dbReference>
<dbReference type="SUPFAM" id="SSF47874">
    <property type="entry name" value="Annexin"/>
    <property type="match status" value="1"/>
</dbReference>
<dbReference type="GO" id="GO:0005634">
    <property type="term" value="C:nucleus"/>
    <property type="evidence" value="ECO:0007669"/>
    <property type="project" value="TreeGrafter"/>
</dbReference>
<keyword evidence="4 6" id="KW-0041">Annexin</keyword>
<dbReference type="GO" id="GO:0001786">
    <property type="term" value="F:phosphatidylserine binding"/>
    <property type="evidence" value="ECO:0007669"/>
    <property type="project" value="TreeGrafter"/>
</dbReference>
<keyword evidence="3 6" id="KW-0106">Calcium</keyword>
<comment type="similarity">
    <text evidence="1 6">Belongs to the annexin family.</text>
</comment>
<dbReference type="GO" id="GO:0012506">
    <property type="term" value="C:vesicle membrane"/>
    <property type="evidence" value="ECO:0007669"/>
    <property type="project" value="TreeGrafter"/>
</dbReference>
<dbReference type="Pfam" id="PF00191">
    <property type="entry name" value="Annexin"/>
    <property type="match status" value="4"/>
</dbReference>
<protein>
    <recommendedName>
        <fullName evidence="6">Annexin</fullName>
    </recommendedName>
</protein>
<sequence>MSYYNQGPPPPGGYQQNHSPYPPQQGHYPPPQQPYGQPGYNQGPPMGQQGYGPPGGSPYPPQGGQYQPPQNQGYGAPPPGQYYGGYGAPPSAPDPPSLGYVPGQHANMDMGHAADELRRAMKGFGTDEKTLVQVLGGMDALQVASVKIAFQQRHHRDLMKDVHGETSGHFREGLEAIIRGPLDQDCHALHESIKGLGTKESAMNDVLLSRKNGDLEAIKQHYHHKYHRSLESDVQGDLSMKTERLFNLVISAHRNPESTPVIPQQTQADVEEIYRATEGRTGTDQMTVCSIIAQRSDGQLRAISQAYRQRSGRSLEACIKSEFSGHMEDALLFMIRHAEDPAKHDADLLENAMAGLGTNDSALVRRIVMIHWDKQRLHQCKAAYKHFYKRDLADRIRGETSGDYEKLMLACIGAPPLMGR</sequence>